<name>A0A151I8W2_9HYME</name>
<dbReference type="InterPro" id="IPR001878">
    <property type="entry name" value="Znf_CCHC"/>
</dbReference>
<accession>A0A151I8W2</accession>
<dbReference type="EMBL" id="KQ978326">
    <property type="protein sequence ID" value="KYM95093.1"/>
    <property type="molecule type" value="Genomic_DNA"/>
</dbReference>
<dbReference type="GO" id="GO:0003676">
    <property type="term" value="F:nucleic acid binding"/>
    <property type="evidence" value="ECO:0007669"/>
    <property type="project" value="InterPro"/>
</dbReference>
<dbReference type="STRING" id="456900.A0A151I8W2"/>
<dbReference type="GO" id="GO:0008270">
    <property type="term" value="F:zinc ion binding"/>
    <property type="evidence" value="ECO:0007669"/>
    <property type="project" value="InterPro"/>
</dbReference>
<reference evidence="3 4" key="1">
    <citation type="submission" date="2016-03" db="EMBL/GenBank/DDBJ databases">
        <title>Cyphomyrmex costatus WGS genome.</title>
        <authorList>
            <person name="Nygaard S."/>
            <person name="Hu H."/>
            <person name="Boomsma J."/>
            <person name="Zhang G."/>
        </authorList>
    </citation>
    <scope>NUCLEOTIDE SEQUENCE [LARGE SCALE GENOMIC DNA]</scope>
    <source>
        <strain evidence="3">MS0001</strain>
        <tissue evidence="3">Whole body</tissue>
    </source>
</reference>
<feature type="domain" description="CCHC-type" evidence="2">
    <location>
        <begin position="268"/>
        <end position="283"/>
    </location>
</feature>
<dbReference type="PANTHER" id="PTHR37984:SF13">
    <property type="entry name" value="RIBONUCLEASE H"/>
    <property type="match status" value="1"/>
</dbReference>
<keyword evidence="4" id="KW-1185">Reference proteome</keyword>
<protein>
    <submittedName>
        <fullName evidence="3">Gag-Pol polyprotein</fullName>
    </submittedName>
</protein>
<dbReference type="PANTHER" id="PTHR37984">
    <property type="entry name" value="PROTEIN CBG26694"/>
    <property type="match status" value="1"/>
</dbReference>
<feature type="region of interest" description="Disordered" evidence="1">
    <location>
        <begin position="205"/>
        <end position="250"/>
    </location>
</feature>
<evidence type="ECO:0000313" key="4">
    <source>
        <dbReference type="Proteomes" id="UP000078542"/>
    </source>
</evidence>
<dbReference type="Gene3D" id="4.10.60.10">
    <property type="entry name" value="Zinc finger, CCHC-type"/>
    <property type="match status" value="1"/>
</dbReference>
<gene>
    <name evidence="3" type="ORF">ALC62_14270</name>
</gene>
<dbReference type="AlphaFoldDB" id="A0A151I8W2"/>
<proteinExistence type="predicted"/>
<evidence type="ECO:0000313" key="3">
    <source>
        <dbReference type="EMBL" id="KYM95093.1"/>
    </source>
</evidence>
<dbReference type="SUPFAM" id="SSF57756">
    <property type="entry name" value="Retrovirus zinc finger-like domains"/>
    <property type="match status" value="1"/>
</dbReference>
<dbReference type="InterPro" id="IPR036875">
    <property type="entry name" value="Znf_CCHC_sf"/>
</dbReference>
<organism evidence="3 4">
    <name type="scientific">Cyphomyrmex costatus</name>
    <dbReference type="NCBI Taxonomy" id="456900"/>
    <lineage>
        <taxon>Eukaryota</taxon>
        <taxon>Metazoa</taxon>
        <taxon>Ecdysozoa</taxon>
        <taxon>Arthropoda</taxon>
        <taxon>Hexapoda</taxon>
        <taxon>Insecta</taxon>
        <taxon>Pterygota</taxon>
        <taxon>Neoptera</taxon>
        <taxon>Endopterygota</taxon>
        <taxon>Hymenoptera</taxon>
        <taxon>Apocrita</taxon>
        <taxon>Aculeata</taxon>
        <taxon>Formicoidea</taxon>
        <taxon>Formicidae</taxon>
        <taxon>Myrmicinae</taxon>
        <taxon>Cyphomyrmex</taxon>
    </lineage>
</organism>
<dbReference type="InterPro" id="IPR050951">
    <property type="entry name" value="Retrovirus_Pol_polyprotein"/>
</dbReference>
<evidence type="ECO:0000259" key="2">
    <source>
        <dbReference type="SMART" id="SM00343"/>
    </source>
</evidence>
<feature type="compositionally biased region" description="Polar residues" evidence="1">
    <location>
        <begin position="229"/>
        <end position="246"/>
    </location>
</feature>
<feature type="domain" description="CCHC-type" evidence="2">
    <location>
        <begin position="288"/>
        <end position="304"/>
    </location>
</feature>
<dbReference type="SMART" id="SM00343">
    <property type="entry name" value="ZnF_C2HC"/>
    <property type="match status" value="2"/>
</dbReference>
<dbReference type="Proteomes" id="UP000078542">
    <property type="component" value="Unassembled WGS sequence"/>
</dbReference>
<sequence length="373" mass="42957">MPTTESEPGTQSPVSGINPPAKVAIANPLQVDVFDPQRQPLVRWLQRLEGAFRVFQITEDTERAAYLLHFMGVEPFGILCDRLDPVDPYTQSYKILIEKLKEFYAPEPLEIAEIYVYRKRIQLTEESVQEYMAALQKLSLYCKFGDYLQMELRNQFVFGLKNQRIQSRLLETANLTKDSALKIACGMELAEKGVNKLKEENPSETAVDYIGEGAKQKKTKGREERKGNKGSQQQGSRKDSSTTNRFNLAKHNKYTNNKRSFVKSNDIICYRCGQAHLAPNCTLPRSVKCRECGGFGHLQKVCKKKGQANLLEEVFRVDDQEHLEHRAKFTVPLTIENKRIRFDVDCGSARYFLKLILSKHTCNYRSRKRIERY</sequence>
<evidence type="ECO:0000256" key="1">
    <source>
        <dbReference type="SAM" id="MobiDB-lite"/>
    </source>
</evidence>